<name>A0ABV1KP64_9BACL</name>
<keyword evidence="2" id="KW-1185">Reference proteome</keyword>
<dbReference type="PANTHER" id="PTHR34796:SF1">
    <property type="entry name" value="EXPRESSED PROTEIN"/>
    <property type="match status" value="1"/>
</dbReference>
<reference evidence="1 2" key="1">
    <citation type="journal article" date="2023" name="Genome Announc.">
        <title>Pan-Genome Analyses of the Genus Cohnella and Proposal of the Novel Species Cohnella silvisoli sp. nov., Isolated from Forest Soil.</title>
        <authorList>
            <person name="Wang C."/>
            <person name="Mao L."/>
            <person name="Bao G."/>
            <person name="Zhu H."/>
        </authorList>
    </citation>
    <scope>NUCLEOTIDE SEQUENCE [LARGE SCALE GENOMIC DNA]</scope>
    <source>
        <strain evidence="1 2">NL03-T5-1</strain>
    </source>
</reference>
<dbReference type="EMBL" id="JASKHM010000002">
    <property type="protein sequence ID" value="MEQ4481879.1"/>
    <property type="molecule type" value="Genomic_DNA"/>
</dbReference>
<dbReference type="Gene3D" id="1.10.3450.10">
    <property type="entry name" value="TTHA0068-like"/>
    <property type="match status" value="1"/>
</dbReference>
<dbReference type="Pfam" id="PF03745">
    <property type="entry name" value="DUF309"/>
    <property type="match status" value="1"/>
</dbReference>
<dbReference type="InterPro" id="IPR005500">
    <property type="entry name" value="DUF309"/>
</dbReference>
<accession>A0ABV1KP64</accession>
<dbReference type="PANTHER" id="PTHR34796">
    <property type="entry name" value="EXPRESSED PROTEIN"/>
    <property type="match status" value="1"/>
</dbReference>
<dbReference type="RefSeq" id="WP_232189355.1">
    <property type="nucleotide sequence ID" value="NZ_JAIOAP010000019.1"/>
</dbReference>
<proteinExistence type="predicted"/>
<comment type="caution">
    <text evidence="1">The sequence shown here is derived from an EMBL/GenBank/DDBJ whole genome shotgun (WGS) entry which is preliminary data.</text>
</comment>
<gene>
    <name evidence="1" type="ORF">QJS35_05655</name>
</gene>
<dbReference type="Proteomes" id="UP001493487">
    <property type="component" value="Unassembled WGS sequence"/>
</dbReference>
<sequence length="153" mass="17229">MSGMGKKADGLLGVLNDPRYLAYLSHFNGDRDYFECHEVMEELWLEEGRNPLLQGLLQAAVGLHHWDNGNRSGAVKLMTAALSKLSVYADIVLGLDLLSLRRNLEQSLKVLSERPNDAPFQAFLLEIRDPALSDAVRKWEARPIEPDQERDEG</sequence>
<protein>
    <submittedName>
        <fullName evidence="1">DUF309 domain-containing protein</fullName>
    </submittedName>
</protein>
<evidence type="ECO:0000313" key="2">
    <source>
        <dbReference type="Proteomes" id="UP001493487"/>
    </source>
</evidence>
<evidence type="ECO:0000313" key="1">
    <source>
        <dbReference type="EMBL" id="MEQ4481879.1"/>
    </source>
</evidence>
<dbReference type="InterPro" id="IPR023203">
    <property type="entry name" value="TTHA0068_sf"/>
</dbReference>
<dbReference type="SUPFAM" id="SSF140663">
    <property type="entry name" value="TTHA0068-like"/>
    <property type="match status" value="1"/>
</dbReference>
<organism evidence="1 2">
    <name type="scientific">Cohnella silvisoli</name>
    <dbReference type="NCBI Taxonomy" id="2873699"/>
    <lineage>
        <taxon>Bacteria</taxon>
        <taxon>Bacillati</taxon>
        <taxon>Bacillota</taxon>
        <taxon>Bacilli</taxon>
        <taxon>Bacillales</taxon>
        <taxon>Paenibacillaceae</taxon>
        <taxon>Cohnella</taxon>
    </lineage>
</organism>